<evidence type="ECO:0000313" key="9">
    <source>
        <dbReference type="EMBL" id="GAA0145280.1"/>
    </source>
</evidence>
<comment type="cofactor">
    <cofactor evidence="1">
        <name>heme</name>
        <dbReference type="ChEBI" id="CHEBI:30413"/>
    </cofactor>
</comment>
<keyword evidence="3" id="KW-0349">Heme</keyword>
<dbReference type="PANTHER" id="PTHR47944">
    <property type="entry name" value="CYTOCHROME P450 98A9"/>
    <property type="match status" value="1"/>
</dbReference>
<evidence type="ECO:0000256" key="5">
    <source>
        <dbReference type="ARBA" id="ARBA00023002"/>
    </source>
</evidence>
<name>A0AAV3P4U8_LITER</name>
<keyword evidence="6" id="KW-0408">Iron</keyword>
<keyword evidence="5" id="KW-0560">Oxidoreductase</keyword>
<sequence>MERKQGSNPEERRICAGSRMGILMVEYILGTLIYSFDWKLQTNVGKINMDETFGLALQKKIPVSAIVIPRLPPCVYAP</sequence>
<keyword evidence="8" id="KW-0812">Transmembrane</keyword>
<comment type="similarity">
    <text evidence="2">Belongs to the cytochrome P450 family.</text>
</comment>
<keyword evidence="8" id="KW-0472">Membrane</keyword>
<proteinExistence type="inferred from homology"/>
<dbReference type="AlphaFoldDB" id="A0AAV3P4U8"/>
<evidence type="ECO:0000256" key="7">
    <source>
        <dbReference type="ARBA" id="ARBA00023033"/>
    </source>
</evidence>
<dbReference type="GO" id="GO:0004497">
    <property type="term" value="F:monooxygenase activity"/>
    <property type="evidence" value="ECO:0007669"/>
    <property type="project" value="UniProtKB-KW"/>
</dbReference>
<dbReference type="SUPFAM" id="SSF48264">
    <property type="entry name" value="Cytochrome P450"/>
    <property type="match status" value="1"/>
</dbReference>
<feature type="transmembrane region" description="Helical" evidence="8">
    <location>
        <begin position="20"/>
        <end position="36"/>
    </location>
</feature>
<evidence type="ECO:0000256" key="4">
    <source>
        <dbReference type="ARBA" id="ARBA00022723"/>
    </source>
</evidence>
<gene>
    <name evidence="9" type="ORF">LIER_05510</name>
</gene>
<evidence type="ECO:0000256" key="3">
    <source>
        <dbReference type="ARBA" id="ARBA00022617"/>
    </source>
</evidence>
<keyword evidence="8" id="KW-1133">Transmembrane helix</keyword>
<dbReference type="GO" id="GO:0005506">
    <property type="term" value="F:iron ion binding"/>
    <property type="evidence" value="ECO:0007669"/>
    <property type="project" value="InterPro"/>
</dbReference>
<accession>A0AAV3P4U8</accession>
<keyword evidence="10" id="KW-1185">Reference proteome</keyword>
<evidence type="ECO:0000256" key="6">
    <source>
        <dbReference type="ARBA" id="ARBA00023004"/>
    </source>
</evidence>
<evidence type="ECO:0000256" key="2">
    <source>
        <dbReference type="ARBA" id="ARBA00010617"/>
    </source>
</evidence>
<evidence type="ECO:0000256" key="1">
    <source>
        <dbReference type="ARBA" id="ARBA00001971"/>
    </source>
</evidence>
<dbReference type="Proteomes" id="UP001454036">
    <property type="component" value="Unassembled WGS sequence"/>
</dbReference>
<dbReference type="GO" id="GO:0020037">
    <property type="term" value="F:heme binding"/>
    <property type="evidence" value="ECO:0007669"/>
    <property type="project" value="InterPro"/>
</dbReference>
<dbReference type="Pfam" id="PF00067">
    <property type="entry name" value="p450"/>
    <property type="match status" value="1"/>
</dbReference>
<reference evidence="9 10" key="1">
    <citation type="submission" date="2024-01" db="EMBL/GenBank/DDBJ databases">
        <title>The complete chloroplast genome sequence of Lithospermum erythrorhizon: insights into the phylogenetic relationship among Boraginaceae species and the maternal lineages of purple gromwells.</title>
        <authorList>
            <person name="Okada T."/>
            <person name="Watanabe K."/>
        </authorList>
    </citation>
    <scope>NUCLEOTIDE SEQUENCE [LARGE SCALE GENOMIC DNA]</scope>
</reference>
<keyword evidence="7" id="KW-0503">Monooxygenase</keyword>
<evidence type="ECO:0008006" key="11">
    <source>
        <dbReference type="Google" id="ProtNLM"/>
    </source>
</evidence>
<dbReference type="EMBL" id="BAABME010000759">
    <property type="protein sequence ID" value="GAA0145280.1"/>
    <property type="molecule type" value="Genomic_DNA"/>
</dbReference>
<organism evidence="9 10">
    <name type="scientific">Lithospermum erythrorhizon</name>
    <name type="common">Purple gromwell</name>
    <name type="synonym">Lithospermum officinale var. erythrorhizon</name>
    <dbReference type="NCBI Taxonomy" id="34254"/>
    <lineage>
        <taxon>Eukaryota</taxon>
        <taxon>Viridiplantae</taxon>
        <taxon>Streptophyta</taxon>
        <taxon>Embryophyta</taxon>
        <taxon>Tracheophyta</taxon>
        <taxon>Spermatophyta</taxon>
        <taxon>Magnoliopsida</taxon>
        <taxon>eudicotyledons</taxon>
        <taxon>Gunneridae</taxon>
        <taxon>Pentapetalae</taxon>
        <taxon>asterids</taxon>
        <taxon>lamiids</taxon>
        <taxon>Boraginales</taxon>
        <taxon>Boraginaceae</taxon>
        <taxon>Boraginoideae</taxon>
        <taxon>Lithospermeae</taxon>
        <taxon>Lithospermum</taxon>
    </lineage>
</organism>
<dbReference type="GO" id="GO:0016705">
    <property type="term" value="F:oxidoreductase activity, acting on paired donors, with incorporation or reduction of molecular oxygen"/>
    <property type="evidence" value="ECO:0007669"/>
    <property type="project" value="InterPro"/>
</dbReference>
<evidence type="ECO:0000313" key="10">
    <source>
        <dbReference type="Proteomes" id="UP001454036"/>
    </source>
</evidence>
<dbReference type="PANTHER" id="PTHR47944:SF18">
    <property type="entry name" value="FLAVONOID 3'-MONOOXYGENASE"/>
    <property type="match status" value="1"/>
</dbReference>
<comment type="caution">
    <text evidence="9">The sequence shown here is derived from an EMBL/GenBank/DDBJ whole genome shotgun (WGS) entry which is preliminary data.</text>
</comment>
<dbReference type="Gene3D" id="1.10.630.10">
    <property type="entry name" value="Cytochrome P450"/>
    <property type="match status" value="1"/>
</dbReference>
<dbReference type="InterPro" id="IPR001128">
    <property type="entry name" value="Cyt_P450"/>
</dbReference>
<evidence type="ECO:0000256" key="8">
    <source>
        <dbReference type="SAM" id="Phobius"/>
    </source>
</evidence>
<dbReference type="InterPro" id="IPR036396">
    <property type="entry name" value="Cyt_P450_sf"/>
</dbReference>
<keyword evidence="4" id="KW-0479">Metal-binding</keyword>
<protein>
    <recommendedName>
        <fullName evidence="11">Cytochrome P450</fullName>
    </recommendedName>
</protein>